<dbReference type="VEuPathDB" id="VectorBase:MDOA005416"/>
<feature type="compositionally biased region" description="Low complexity" evidence="8">
    <location>
        <begin position="1749"/>
        <end position="1772"/>
    </location>
</feature>
<dbReference type="GO" id="GO:0047555">
    <property type="term" value="F:3',5'-cyclic-GMP phosphodiesterase activity"/>
    <property type="evidence" value="ECO:0007669"/>
    <property type="project" value="UniProtKB-ARBA"/>
</dbReference>
<evidence type="ECO:0000256" key="7">
    <source>
        <dbReference type="SAM" id="Coils"/>
    </source>
</evidence>
<feature type="compositionally biased region" description="Low complexity" evidence="8">
    <location>
        <begin position="82"/>
        <end position="103"/>
    </location>
</feature>
<dbReference type="STRING" id="7370.A0A1I8MJ33"/>
<keyword evidence="7" id="KW-0175">Coiled coil</keyword>
<feature type="compositionally biased region" description="Low complexity" evidence="8">
    <location>
        <begin position="1727"/>
        <end position="1740"/>
    </location>
</feature>
<feature type="compositionally biased region" description="Basic residues" evidence="8">
    <location>
        <begin position="1885"/>
        <end position="1900"/>
    </location>
</feature>
<dbReference type="eggNOG" id="KOG3689">
    <property type="taxonomic scope" value="Eukaryota"/>
</dbReference>
<sequence>MIFGLHLHSIEEPTTNSAQFQYNSYNSNPHSSLNLYVGPAGGSGGAGGIGIGRMTTELGGTGYGSEQNLLLHNRTGVPLATYQQQQQHQQHQYQPQLQLQQQQHNNYSSSSCTTSLGLNPLSPQRHYDPEYARMEAWMDEHPEFVQDYFIRKATRQVVDAWLVSHATSAGNDTSNTSPTHPNGQNCSSRGGSGATTPVRKISAHEFERGGLLKPIVNTIDGTPTFLSIGTTNDCSMATTSTSSSSTGNSTSNSNGSMGNNSLLSSGAANASGGGVGNSIGAGVCSSPGSQANSGHYYPQAGHHHHHHHNHYRPQRLSRNELKQLDEKELIFELVKDICNELEVRSLCHKILQNVSILLNADRGSLFLVQGRCSGSADGPKKCLVSKLFDVCPRSTVEEMEQQDEVQIAWGTGIAGHVAESGEPVNIPDAYKDERFNCEIDTLTGYRTKALLCMPIKDSSGDVIGVAQVINKLNGECFSETDEKVFASYLQFCGIGLRNAQLYEKSQLEIKRNQVLLDLARMIFEEQSTIEHMVFRILTHMQSLIQCQRVQILLVHEASKGSFSRVFDFEANDLSEEESTNRTSPYESRFPINVGITGHVATTGETVNVPNAYEDDRFDPSVDEGSNFKHKSILCMAIKNSLGQIIGVIQLINKFDNLVFTKNDENFVEAFAIFCGMGIHNTHMYEKAIVAMAKQSVTLEVLSYHASATMDEAHRLRRLRVPSAAHFRLHDFRFDDIHFEDDDTLKACLRMFLDLDFVERFHIDYEVLCRWLLSVKKNYRNVTYHNWRHAFNVAQMMFAILTISHHGQATQWWKIFGEMECLALIIACLCHDLDHRGTNNSFQIKASSPLAQLYSTSTMEHHHFDQCLMILNSPGNQILANLSSEDYCRVIKVLEDAILSTDLAVYLRKRGTFLQDVHQQPLSYWIDEEPRALLRAMSMTVCDLSAITKPWDIEKRVADLVSSEFFEQGDMEKQELNITPIDIMNREKEDELPMMQVGFIDSICLPIYEAFSVLSDKLEPLVEGVRDNRQHWIKLAQGVETKQTKKSNGIVKAKNNKNSGNNNNNNTCSNNKNSNNENSSENGGNGDLSSDVNDAADNETLQNDATTTDECPDEADEETGIEADDDDSEIEIEHHSNDGYSSDSSHLSTPPPTGEEDSSPTSPAKTEAATKKQAQLMVENLESLNHNPLHKQRNSSSSSSSCRNCECMRLRKTSSLKGASDYQPHCSGGNRSHSKSTPSMTSCGTTTTTQGAGHHQNTSSSSSSKECHCHQSSSSRGGSGHHHHHHHQPMYGNKSTTTTTSSSLKGNVPITTTTTNIASQSWECESCDIYQKNNGQELSPLTSNTTMTRVALIEEDEGGGGCGGGSIAAGIGVDKFSTPSLNGITSTAYHTSSGVSASNDNNQTARDLNAAGTAVGPMTTTSSLVSPLLPTTSFLPTETDYNSYDMCGAVSLSPPLLEDPFDDSEAAAAAAALGGGHSNRTSLNNSTENLSYTSDNFYGDDLILLGEDGDLEAEELSLNSDDCIYAYRGAGADFDLALPPLGGIAGNFGIHPGGGNIAQEEETDFLEMDFDPDPPSELEYNHGNEMNVSAGNKEQYLMQRDACHLATPTQRHQLFSSPIDDLPPAPKALQAQSLLSKNFARITLHLDQIQKDYNEESDEARERLNSALDSRPLEEEFVKDTSVADTCHSLPNTLHEHFTNRCNSESAVTNTSKDDSLAAPLQILGCGASSSSSSHAKSPSKITGAKPKRLSTFSSTSSTSSKNSSKSRNSLRSAFQTSAMGANSSSFDERSVSCSEFRTERDLSSTAVLGCKQPSLMPHTAPTTATSLMPDFNSFNDETCLDCLEKEFLANTIGKALDPSGCMKCRKRLVGHHSMLFPNHHQQQQQHHHPHHRSARDHLHHQPSPSSSSSSTSKYRRSASPTTTFFFNEQTSPTSRLFSCEFLNSQARKRQEWDTFMQEQQKEILTPEINLTTSSPSSSSSPSTKAVNNDTLKMSNTQQLQSRSATAVGAAAAAKLDIKNLNESLKDLETKLLKNLKLPDPCTVTLSTNNLTESSLVQALDKLQIAYNQEHLKVYFKKLSNNNNSSIVNNNNSSSSSNIYTISHQEFKTLKDFLLYVSKRQGNYHKLKRLIGKITQQQVIVQFKEDPSITELEMVPVRVSDILHYWSQCKNLECLKDLDKRFHDANILGKIANIIRQAHQRSSSSSRRPLPEFISIPQYYPTGFLTIIKK</sequence>
<feature type="compositionally biased region" description="Low complexity" evidence="8">
    <location>
        <begin position="1901"/>
        <end position="1916"/>
    </location>
</feature>
<feature type="compositionally biased region" description="Low complexity" evidence="8">
    <location>
        <begin position="1055"/>
        <end position="1081"/>
    </location>
</feature>
<dbReference type="InterPro" id="IPR003018">
    <property type="entry name" value="GAF"/>
</dbReference>
<evidence type="ECO:0000256" key="5">
    <source>
        <dbReference type="ARBA" id="ARBA00022801"/>
    </source>
</evidence>
<feature type="region of interest" description="Disordered" evidence="8">
    <location>
        <begin position="237"/>
        <end position="260"/>
    </location>
</feature>
<dbReference type="FunFam" id="1.10.1300.10:FF:000003">
    <property type="entry name" value="Phosphodiesterase"/>
    <property type="match status" value="1"/>
</dbReference>
<protein>
    <recommendedName>
        <fullName evidence="6">Phosphodiesterase</fullName>
        <ecNumber evidence="6">3.1.4.-</ecNumber>
    </recommendedName>
</protein>
<dbReference type="InterPro" id="IPR002073">
    <property type="entry name" value="PDEase_catalytic_dom"/>
</dbReference>
<feature type="compositionally biased region" description="Polar residues" evidence="8">
    <location>
        <begin position="1137"/>
        <end position="1147"/>
    </location>
</feature>
<feature type="compositionally biased region" description="Polar residues" evidence="8">
    <location>
        <begin position="1098"/>
        <end position="1108"/>
    </location>
</feature>
<dbReference type="PRINTS" id="PR00387">
    <property type="entry name" value="PDIESTERASE1"/>
</dbReference>
<dbReference type="GO" id="GO:0046872">
    <property type="term" value="F:metal ion binding"/>
    <property type="evidence" value="ECO:0007669"/>
    <property type="project" value="UniProtKB-KW"/>
</dbReference>
<dbReference type="SUPFAM" id="SSF55781">
    <property type="entry name" value="GAF domain-like"/>
    <property type="match status" value="2"/>
</dbReference>
<reference evidence="9" key="1">
    <citation type="submission" date="2020-05" db="UniProtKB">
        <authorList>
            <consortium name="EnsemblMetazoa"/>
        </authorList>
    </citation>
    <scope>IDENTIFICATION</scope>
    <source>
        <strain evidence="9">Aabys</strain>
    </source>
</reference>
<feature type="region of interest" description="Disordered" evidence="8">
    <location>
        <begin position="292"/>
        <end position="315"/>
    </location>
</feature>
<feature type="compositionally biased region" description="Basic residues" evidence="8">
    <location>
        <begin position="301"/>
        <end position="315"/>
    </location>
</feature>
<dbReference type="Pfam" id="PF01590">
    <property type="entry name" value="GAF"/>
    <property type="match status" value="2"/>
</dbReference>
<dbReference type="Gene3D" id="3.30.450.40">
    <property type="match status" value="2"/>
</dbReference>
<dbReference type="InterPro" id="IPR036971">
    <property type="entry name" value="PDEase_catalytic_dom_sf"/>
</dbReference>
<feature type="region of interest" description="Disordered" evidence="8">
    <location>
        <begin position="168"/>
        <end position="196"/>
    </location>
</feature>
<dbReference type="FunFam" id="3.30.450.40:FF:000032">
    <property type="entry name" value="Phosphodiesterase"/>
    <property type="match status" value="1"/>
</dbReference>
<feature type="region of interest" description="Disordered" evidence="8">
    <location>
        <begin position="1964"/>
        <end position="1988"/>
    </location>
</feature>
<dbReference type="VEuPathDB" id="VectorBase:MDOMA2_009138"/>
<dbReference type="InterPro" id="IPR023174">
    <property type="entry name" value="PDEase_CS"/>
</dbReference>
<keyword evidence="4" id="KW-0677">Repeat</keyword>
<dbReference type="EnsemblMetazoa" id="MDOA005416-RD">
    <property type="protein sequence ID" value="MDOA005416-PD"/>
    <property type="gene ID" value="MDOA005416"/>
</dbReference>
<dbReference type="PROSITE" id="PS51845">
    <property type="entry name" value="PDEASE_I_2"/>
    <property type="match status" value="1"/>
</dbReference>
<dbReference type="Pfam" id="PF00233">
    <property type="entry name" value="PDEase_I"/>
    <property type="match status" value="1"/>
</dbReference>
<dbReference type="PROSITE" id="PS00126">
    <property type="entry name" value="PDEASE_I_1"/>
    <property type="match status" value="1"/>
</dbReference>
<dbReference type="SUPFAM" id="SSF109604">
    <property type="entry name" value="HD-domain/PDEase-like"/>
    <property type="match status" value="1"/>
</dbReference>
<evidence type="ECO:0000256" key="2">
    <source>
        <dbReference type="ARBA" id="ARBA00022535"/>
    </source>
</evidence>
<dbReference type="InterPro" id="IPR029016">
    <property type="entry name" value="GAF-like_dom_sf"/>
</dbReference>
<feature type="compositionally biased region" description="Low complexity" evidence="8">
    <location>
        <begin position="1235"/>
        <end position="1248"/>
    </location>
</feature>
<feature type="compositionally biased region" description="Acidic residues" evidence="8">
    <location>
        <begin position="1109"/>
        <end position="1129"/>
    </location>
</feature>
<feature type="compositionally biased region" description="Low complexity" evidence="8">
    <location>
        <begin position="1971"/>
        <end position="1983"/>
    </location>
</feature>
<feature type="coiled-coil region" evidence="7">
    <location>
        <begin position="2010"/>
        <end position="2037"/>
    </location>
</feature>
<evidence type="ECO:0000256" key="3">
    <source>
        <dbReference type="ARBA" id="ARBA00022723"/>
    </source>
</evidence>
<comment type="cofactor">
    <cofactor evidence="6">
        <name>a divalent metal cation</name>
        <dbReference type="ChEBI" id="CHEBI:60240"/>
    </cofactor>
    <text evidence="6">Binds 2 divalent metal cations per subunit. Site 1 may preferentially bind zinc ions, while site 2 has a preference for magnesium and/or manganese ions.</text>
</comment>
<dbReference type="Gene3D" id="1.10.1300.10">
    <property type="entry name" value="3'5'-cyclic nucleotide phosphodiesterase, catalytic domain"/>
    <property type="match status" value="1"/>
</dbReference>
<feature type="region of interest" description="Disordered" evidence="8">
    <location>
        <begin position="1036"/>
        <end position="1171"/>
    </location>
</feature>
<evidence type="ECO:0000256" key="4">
    <source>
        <dbReference type="ARBA" id="ARBA00022737"/>
    </source>
</evidence>
<evidence type="ECO:0000256" key="6">
    <source>
        <dbReference type="RuleBase" id="RU363067"/>
    </source>
</evidence>
<comment type="similarity">
    <text evidence="1 6">Belongs to the cyclic nucleotide phosphodiesterase family.</text>
</comment>
<evidence type="ECO:0000256" key="1">
    <source>
        <dbReference type="ARBA" id="ARBA00007648"/>
    </source>
</evidence>
<dbReference type="SMART" id="SM00471">
    <property type="entry name" value="HDc"/>
    <property type="match status" value="1"/>
</dbReference>
<dbReference type="EC" id="3.1.4.-" evidence="6"/>
<dbReference type="InterPro" id="IPR023088">
    <property type="entry name" value="PDEase"/>
</dbReference>
<name>A0A1I8MJ33_MUSDO</name>
<keyword evidence="2" id="KW-0140">cGMP</keyword>
<dbReference type="SMART" id="SM00065">
    <property type="entry name" value="GAF"/>
    <property type="match status" value="2"/>
</dbReference>
<feature type="region of interest" description="Disordered" evidence="8">
    <location>
        <begin position="1727"/>
        <end position="1772"/>
    </location>
</feature>
<dbReference type="GO" id="GO:0007165">
    <property type="term" value="P:signal transduction"/>
    <property type="evidence" value="ECO:0007669"/>
    <property type="project" value="InterPro"/>
</dbReference>
<dbReference type="InterPro" id="IPR003607">
    <property type="entry name" value="HD/PDEase_dom"/>
</dbReference>
<evidence type="ECO:0000256" key="8">
    <source>
        <dbReference type="SAM" id="MobiDB-lite"/>
    </source>
</evidence>
<keyword evidence="5 6" id="KW-0378">Hydrolase</keyword>
<proteinExistence type="inferred from homology"/>
<keyword evidence="3 6" id="KW-0479">Metal-binding</keyword>
<feature type="compositionally biased region" description="Polar residues" evidence="8">
    <location>
        <begin position="104"/>
        <end position="117"/>
    </location>
</feature>
<dbReference type="FunFam" id="3.30.450.40:FF:000031">
    <property type="entry name" value="Phosphodiesterase"/>
    <property type="match status" value="1"/>
</dbReference>
<feature type="region of interest" description="Disordered" evidence="8">
    <location>
        <begin position="1215"/>
        <end position="1307"/>
    </location>
</feature>
<dbReference type="VEuPathDB" id="VectorBase:MDOMA2_000536"/>
<feature type="region of interest" description="Disordered" evidence="8">
    <location>
        <begin position="1879"/>
        <end position="1916"/>
    </location>
</feature>
<feature type="region of interest" description="Disordered" evidence="8">
    <location>
        <begin position="82"/>
        <end position="121"/>
    </location>
</feature>
<dbReference type="CDD" id="cd00077">
    <property type="entry name" value="HDc"/>
    <property type="match status" value="1"/>
</dbReference>
<feature type="compositionally biased region" description="Basic residues" evidence="8">
    <location>
        <begin position="1278"/>
        <end position="1287"/>
    </location>
</feature>
<accession>A0A1I8MJ33</accession>
<dbReference type="GO" id="GO:0046068">
    <property type="term" value="P:cGMP metabolic process"/>
    <property type="evidence" value="ECO:0007669"/>
    <property type="project" value="UniProtKB-ARBA"/>
</dbReference>
<dbReference type="PANTHER" id="PTHR11347">
    <property type="entry name" value="CYCLIC NUCLEOTIDE PHOSPHODIESTERASE"/>
    <property type="match status" value="1"/>
</dbReference>
<organism evidence="9">
    <name type="scientific">Musca domestica</name>
    <name type="common">House fly</name>
    <dbReference type="NCBI Taxonomy" id="7370"/>
    <lineage>
        <taxon>Eukaryota</taxon>
        <taxon>Metazoa</taxon>
        <taxon>Ecdysozoa</taxon>
        <taxon>Arthropoda</taxon>
        <taxon>Hexapoda</taxon>
        <taxon>Insecta</taxon>
        <taxon>Pterygota</taxon>
        <taxon>Neoptera</taxon>
        <taxon>Endopterygota</taxon>
        <taxon>Diptera</taxon>
        <taxon>Brachycera</taxon>
        <taxon>Muscomorpha</taxon>
        <taxon>Muscoidea</taxon>
        <taxon>Muscidae</taxon>
        <taxon>Musca</taxon>
    </lineage>
</organism>
<feature type="compositionally biased region" description="Low complexity" evidence="8">
    <location>
        <begin position="1258"/>
        <end position="1275"/>
    </location>
</feature>
<feature type="compositionally biased region" description="Polar residues" evidence="8">
    <location>
        <begin position="168"/>
        <end position="189"/>
    </location>
</feature>
<evidence type="ECO:0000313" key="9">
    <source>
        <dbReference type="EnsemblMetazoa" id="MDOA005416-PD"/>
    </source>
</evidence>